<feature type="region of interest" description="Disordered" evidence="1">
    <location>
        <begin position="1"/>
        <end position="57"/>
    </location>
</feature>
<comment type="caution">
    <text evidence="2">The sequence shown here is derived from an EMBL/GenBank/DDBJ whole genome shotgun (WGS) entry which is preliminary data.</text>
</comment>
<reference evidence="2" key="2">
    <citation type="submission" date="2020-11" db="EMBL/GenBank/DDBJ databases">
        <authorList>
            <person name="McCartney M.A."/>
            <person name="Auch B."/>
            <person name="Kono T."/>
            <person name="Mallez S."/>
            <person name="Becker A."/>
            <person name="Gohl D.M."/>
            <person name="Silverstein K.A.T."/>
            <person name="Koren S."/>
            <person name="Bechman K.B."/>
            <person name="Herman A."/>
            <person name="Abrahante J.E."/>
            <person name="Garbe J."/>
        </authorList>
    </citation>
    <scope>NUCLEOTIDE SEQUENCE</scope>
    <source>
        <strain evidence="2">Duluth1</strain>
        <tissue evidence="2">Whole animal</tissue>
    </source>
</reference>
<feature type="compositionally biased region" description="Polar residues" evidence="1">
    <location>
        <begin position="13"/>
        <end position="26"/>
    </location>
</feature>
<sequence length="57" mass="6066">MIAITAITETTTNDQSKQFTTVSSLQPPDIMTPPLPPPKPPSPKSPPPSKPLSQSQL</sequence>
<feature type="compositionally biased region" description="Pro residues" evidence="1">
    <location>
        <begin position="30"/>
        <end position="50"/>
    </location>
</feature>
<reference evidence="2" key="1">
    <citation type="journal article" date="2019" name="bioRxiv">
        <title>The Genome of the Zebra Mussel, Dreissena polymorpha: A Resource for Invasive Species Research.</title>
        <authorList>
            <person name="McCartney M.A."/>
            <person name="Auch B."/>
            <person name="Kono T."/>
            <person name="Mallez S."/>
            <person name="Zhang Y."/>
            <person name="Obille A."/>
            <person name="Becker A."/>
            <person name="Abrahante J.E."/>
            <person name="Garbe J."/>
            <person name="Badalamenti J.P."/>
            <person name="Herman A."/>
            <person name="Mangelson H."/>
            <person name="Liachko I."/>
            <person name="Sullivan S."/>
            <person name="Sone E.D."/>
            <person name="Koren S."/>
            <person name="Silverstein K.A.T."/>
            <person name="Beckman K.B."/>
            <person name="Gohl D.M."/>
        </authorList>
    </citation>
    <scope>NUCLEOTIDE SEQUENCE</scope>
    <source>
        <strain evidence="2">Duluth1</strain>
        <tissue evidence="2">Whole animal</tissue>
    </source>
</reference>
<organism evidence="2 3">
    <name type="scientific">Dreissena polymorpha</name>
    <name type="common">Zebra mussel</name>
    <name type="synonym">Mytilus polymorpha</name>
    <dbReference type="NCBI Taxonomy" id="45954"/>
    <lineage>
        <taxon>Eukaryota</taxon>
        <taxon>Metazoa</taxon>
        <taxon>Spiralia</taxon>
        <taxon>Lophotrochozoa</taxon>
        <taxon>Mollusca</taxon>
        <taxon>Bivalvia</taxon>
        <taxon>Autobranchia</taxon>
        <taxon>Heteroconchia</taxon>
        <taxon>Euheterodonta</taxon>
        <taxon>Imparidentia</taxon>
        <taxon>Neoheterodontei</taxon>
        <taxon>Myida</taxon>
        <taxon>Dreissenoidea</taxon>
        <taxon>Dreissenidae</taxon>
        <taxon>Dreissena</taxon>
    </lineage>
</organism>
<name>A0A9D3YDL7_DREPO</name>
<proteinExistence type="predicted"/>
<keyword evidence="3" id="KW-1185">Reference proteome</keyword>
<protein>
    <submittedName>
        <fullName evidence="2">Uncharacterized protein</fullName>
    </submittedName>
</protein>
<dbReference type="Proteomes" id="UP000828390">
    <property type="component" value="Unassembled WGS sequence"/>
</dbReference>
<dbReference type="EMBL" id="JAIWYP010000016">
    <property type="protein sequence ID" value="KAH3696437.1"/>
    <property type="molecule type" value="Genomic_DNA"/>
</dbReference>
<gene>
    <name evidence="2" type="ORF">DPMN_083902</name>
</gene>
<evidence type="ECO:0000256" key="1">
    <source>
        <dbReference type="SAM" id="MobiDB-lite"/>
    </source>
</evidence>
<evidence type="ECO:0000313" key="2">
    <source>
        <dbReference type="EMBL" id="KAH3696437.1"/>
    </source>
</evidence>
<dbReference type="AlphaFoldDB" id="A0A9D3YDL7"/>
<evidence type="ECO:0000313" key="3">
    <source>
        <dbReference type="Proteomes" id="UP000828390"/>
    </source>
</evidence>
<feature type="compositionally biased region" description="Low complexity" evidence="1">
    <location>
        <begin position="1"/>
        <end position="12"/>
    </location>
</feature>
<accession>A0A9D3YDL7</accession>